<evidence type="ECO:0000259" key="3">
    <source>
        <dbReference type="Pfam" id="PF02737"/>
    </source>
</evidence>
<dbReference type="Pfam" id="PF02737">
    <property type="entry name" value="3HCDH_N"/>
    <property type="match status" value="1"/>
</dbReference>
<feature type="domain" description="3-hydroxyacyl-CoA dehydrogenase C-terminal" evidence="2">
    <location>
        <begin position="186"/>
        <end position="282"/>
    </location>
</feature>
<dbReference type="PIRSF" id="PIRSF000105">
    <property type="entry name" value="HCDH"/>
    <property type="match status" value="1"/>
</dbReference>
<dbReference type="FunFam" id="3.40.50.720:FF:000009">
    <property type="entry name" value="Fatty oxidation complex, alpha subunit"/>
    <property type="match status" value="1"/>
</dbReference>
<dbReference type="AlphaFoldDB" id="A0A0W8E455"/>
<dbReference type="InterPro" id="IPR036291">
    <property type="entry name" value="NAD(P)-bd_dom_sf"/>
</dbReference>
<dbReference type="GO" id="GO:0003857">
    <property type="term" value="F:(3S)-3-hydroxyacyl-CoA dehydrogenase (NAD+) activity"/>
    <property type="evidence" value="ECO:0007669"/>
    <property type="project" value="UniProtKB-EC"/>
</dbReference>
<name>A0A0W8E455_9ZZZZ</name>
<dbReference type="SUPFAM" id="SSF51735">
    <property type="entry name" value="NAD(P)-binding Rossmann-fold domains"/>
    <property type="match status" value="1"/>
</dbReference>
<dbReference type="Gene3D" id="1.10.1040.10">
    <property type="entry name" value="N-(1-d-carboxylethyl)-l-norvaline Dehydrogenase, domain 2"/>
    <property type="match status" value="1"/>
</dbReference>
<organism evidence="4">
    <name type="scientific">hydrocarbon metagenome</name>
    <dbReference type="NCBI Taxonomy" id="938273"/>
    <lineage>
        <taxon>unclassified sequences</taxon>
        <taxon>metagenomes</taxon>
        <taxon>ecological metagenomes</taxon>
    </lineage>
</organism>
<proteinExistence type="predicted"/>
<dbReference type="InterPro" id="IPR013328">
    <property type="entry name" value="6PGD_dom2"/>
</dbReference>
<protein>
    <submittedName>
        <fullName evidence="4">3-hydroxybutyryl-coa dehydrogenase</fullName>
        <ecNumber evidence="4">1.1.1.157</ecNumber>
        <ecNumber evidence="4">1.1.1.35</ecNumber>
    </submittedName>
</protein>
<dbReference type="GO" id="GO:0008691">
    <property type="term" value="F:3-hydroxybutyryl-CoA dehydrogenase activity"/>
    <property type="evidence" value="ECO:0007669"/>
    <property type="project" value="UniProtKB-EC"/>
</dbReference>
<accession>A0A0W8E455</accession>
<dbReference type="InterPro" id="IPR006108">
    <property type="entry name" value="3HC_DH_C"/>
</dbReference>
<dbReference type="GO" id="GO:0070403">
    <property type="term" value="F:NAD+ binding"/>
    <property type="evidence" value="ECO:0007669"/>
    <property type="project" value="InterPro"/>
</dbReference>
<dbReference type="EC" id="1.1.1.35" evidence="4"/>
<feature type="domain" description="3-hydroxyacyl-CoA dehydrogenase NAD binding" evidence="3">
    <location>
        <begin position="5"/>
        <end position="184"/>
    </location>
</feature>
<dbReference type="PANTHER" id="PTHR48075">
    <property type="entry name" value="3-HYDROXYACYL-COA DEHYDROGENASE FAMILY PROTEIN"/>
    <property type="match status" value="1"/>
</dbReference>
<dbReference type="InterPro" id="IPR008927">
    <property type="entry name" value="6-PGluconate_DH-like_C_sf"/>
</dbReference>
<dbReference type="EC" id="1.1.1.157" evidence="4"/>
<dbReference type="GO" id="GO:0006635">
    <property type="term" value="P:fatty acid beta-oxidation"/>
    <property type="evidence" value="ECO:0007669"/>
    <property type="project" value="TreeGrafter"/>
</dbReference>
<dbReference type="Pfam" id="PF00725">
    <property type="entry name" value="3HCDH"/>
    <property type="match status" value="1"/>
</dbReference>
<dbReference type="InterPro" id="IPR022694">
    <property type="entry name" value="3-OHacyl-CoA_DH"/>
</dbReference>
<dbReference type="InterPro" id="IPR006176">
    <property type="entry name" value="3-OHacyl-CoA_DH_NAD-bd"/>
</dbReference>
<keyword evidence="1 4" id="KW-0560">Oxidoreductase</keyword>
<reference evidence="4" key="1">
    <citation type="journal article" date="2015" name="Proc. Natl. Acad. Sci. U.S.A.">
        <title>Networks of energetic and metabolic interactions define dynamics in microbial communities.</title>
        <authorList>
            <person name="Embree M."/>
            <person name="Liu J.K."/>
            <person name="Al-Bassam M.M."/>
            <person name="Zengler K."/>
        </authorList>
    </citation>
    <scope>NUCLEOTIDE SEQUENCE</scope>
</reference>
<sequence length="295" mass="31787">MAVKKIFVVGAGFMGAGIAQVGAQAGYEMVLYDIAPEAVEKGIAGIKKLLSKKVDKGSMSQEVLDGTMALVKPSTTLEDAADVDLVIEAVYENADLKKDIFSKLDAICKPECILATNTSSIPITSIAAAVKRPEKFIGMHFFSPVPVMKLCEIIRAIKTDEETIQVVAEVAEKMGKVTVVAKDVPGFIVNRINSALRCEAYKCMEEGVASIEDIDKAMKAGANHPMGPFELADFVGLDVNYSVLSTLHAGYKDPKFAPNLTLEKLVIAGDLGRKTGKGWYDYSSGEKKPRTDVKF</sequence>
<evidence type="ECO:0000256" key="1">
    <source>
        <dbReference type="ARBA" id="ARBA00023002"/>
    </source>
</evidence>
<dbReference type="Gene3D" id="3.40.50.720">
    <property type="entry name" value="NAD(P)-binding Rossmann-like Domain"/>
    <property type="match status" value="1"/>
</dbReference>
<evidence type="ECO:0000259" key="2">
    <source>
        <dbReference type="Pfam" id="PF00725"/>
    </source>
</evidence>
<dbReference type="PANTHER" id="PTHR48075:SF5">
    <property type="entry name" value="3-HYDROXYBUTYRYL-COA DEHYDROGENASE"/>
    <property type="match status" value="1"/>
</dbReference>
<evidence type="ECO:0000313" key="4">
    <source>
        <dbReference type="EMBL" id="KUG03432.1"/>
    </source>
</evidence>
<dbReference type="EMBL" id="LNQE01001882">
    <property type="protein sequence ID" value="KUG03432.1"/>
    <property type="molecule type" value="Genomic_DNA"/>
</dbReference>
<dbReference type="SUPFAM" id="SSF48179">
    <property type="entry name" value="6-phosphogluconate dehydrogenase C-terminal domain-like"/>
    <property type="match status" value="1"/>
</dbReference>
<gene>
    <name evidence="4" type="ORF">ASZ90_019220</name>
</gene>
<comment type="caution">
    <text evidence="4">The sequence shown here is derived from an EMBL/GenBank/DDBJ whole genome shotgun (WGS) entry which is preliminary data.</text>
</comment>